<evidence type="ECO:0000256" key="2">
    <source>
        <dbReference type="SAM" id="MobiDB-lite"/>
    </source>
</evidence>
<dbReference type="EMBL" id="CALNXI010000922">
    <property type="protein sequence ID" value="CAH3147054.1"/>
    <property type="molecule type" value="Genomic_DNA"/>
</dbReference>
<reference evidence="3 4" key="1">
    <citation type="submission" date="2022-05" db="EMBL/GenBank/DDBJ databases">
        <authorList>
            <consortium name="Genoscope - CEA"/>
            <person name="William W."/>
        </authorList>
    </citation>
    <scope>NUCLEOTIDE SEQUENCE [LARGE SCALE GENOMIC DNA]</scope>
</reference>
<organism evidence="3 4">
    <name type="scientific">Porites evermanni</name>
    <dbReference type="NCBI Taxonomy" id="104178"/>
    <lineage>
        <taxon>Eukaryota</taxon>
        <taxon>Metazoa</taxon>
        <taxon>Cnidaria</taxon>
        <taxon>Anthozoa</taxon>
        <taxon>Hexacorallia</taxon>
        <taxon>Scleractinia</taxon>
        <taxon>Fungiina</taxon>
        <taxon>Poritidae</taxon>
        <taxon>Porites</taxon>
    </lineage>
</organism>
<evidence type="ECO:0000256" key="1">
    <source>
        <dbReference type="ARBA" id="ARBA00008315"/>
    </source>
</evidence>
<name>A0ABN8PMM5_9CNID</name>
<evidence type="ECO:0000313" key="3">
    <source>
        <dbReference type="EMBL" id="CAH3147054.1"/>
    </source>
</evidence>
<dbReference type="Pfam" id="PF13879">
    <property type="entry name" value="Hmw_CFAP97"/>
    <property type="match status" value="1"/>
</dbReference>
<accession>A0ABN8PMM5</accession>
<protein>
    <recommendedName>
        <fullName evidence="5">Cilia- and flagella-associated protein 97</fullName>
    </recommendedName>
</protein>
<gene>
    <name evidence="3" type="ORF">PEVE_00044153</name>
</gene>
<dbReference type="PANTHER" id="PTHR33768">
    <property type="entry name" value="MIP11318P"/>
    <property type="match status" value="1"/>
</dbReference>
<evidence type="ECO:0000313" key="4">
    <source>
        <dbReference type="Proteomes" id="UP001159427"/>
    </source>
</evidence>
<feature type="region of interest" description="Disordered" evidence="2">
    <location>
        <begin position="163"/>
        <end position="221"/>
    </location>
</feature>
<feature type="compositionally biased region" description="Basic and acidic residues" evidence="2">
    <location>
        <begin position="205"/>
        <end position="221"/>
    </location>
</feature>
<feature type="compositionally biased region" description="Basic and acidic residues" evidence="2">
    <location>
        <begin position="166"/>
        <end position="177"/>
    </location>
</feature>
<proteinExistence type="inferred from homology"/>
<comment type="caution">
    <text evidence="3">The sequence shown here is derived from an EMBL/GenBank/DDBJ whole genome shotgun (WGS) entry which is preliminary data.</text>
</comment>
<keyword evidence="4" id="KW-1185">Reference proteome</keyword>
<comment type="similarity">
    <text evidence="1">Belongs to the CFAP97 family.</text>
</comment>
<dbReference type="Proteomes" id="UP001159427">
    <property type="component" value="Unassembled WGS sequence"/>
</dbReference>
<sequence>MHRAYQPITPANNKLLKKRWDMSRYDTHRRKVMSAKAVIDNKPPQTYMHLHLKLKKLQVEEERLATIERDNRILLEKMSFVMRTRGRVDNRNNHEPKSLNKTKRQRELLRVTHENQAILKRISSKEPHYNHLQWEDEWQINETYMDNISKYPKDWYKQLTRRSKKKPLEEEVGEKSKSDKRRSSNQQVKPAKDKQEASENGDGAEVNKSDEDKEAIAEKDA</sequence>
<dbReference type="InterPro" id="IPR038792">
    <property type="entry name" value="CFAP97D1/2"/>
</dbReference>
<evidence type="ECO:0008006" key="5">
    <source>
        <dbReference type="Google" id="ProtNLM"/>
    </source>
</evidence>
<dbReference type="InterPro" id="IPR029488">
    <property type="entry name" value="Hmw/CFAP97"/>
</dbReference>
<dbReference type="PANTHER" id="PTHR33768:SF3">
    <property type="entry name" value="MIP11318P"/>
    <property type="match status" value="1"/>
</dbReference>